<dbReference type="RefSeq" id="WP_345576132.1">
    <property type="nucleotide sequence ID" value="NZ_BAAAXF010000022.1"/>
</dbReference>
<gene>
    <name evidence="3" type="ORF">GCM10019016_031300</name>
</gene>
<organism evidence="3 4">
    <name type="scientific">Streptomyces prasinosporus</name>
    <dbReference type="NCBI Taxonomy" id="68256"/>
    <lineage>
        <taxon>Bacteria</taxon>
        <taxon>Bacillati</taxon>
        <taxon>Actinomycetota</taxon>
        <taxon>Actinomycetes</taxon>
        <taxon>Kitasatosporales</taxon>
        <taxon>Streptomycetaceae</taxon>
        <taxon>Streptomyces</taxon>
        <taxon>Streptomyces albogriseolus group</taxon>
    </lineage>
</organism>
<evidence type="ECO:0000256" key="2">
    <source>
        <dbReference type="SAM" id="Phobius"/>
    </source>
</evidence>
<dbReference type="Proteomes" id="UP001501455">
    <property type="component" value="Unassembled WGS sequence"/>
</dbReference>
<keyword evidence="4" id="KW-1185">Reference proteome</keyword>
<feature type="compositionally biased region" description="Pro residues" evidence="1">
    <location>
        <begin position="119"/>
        <end position="133"/>
    </location>
</feature>
<dbReference type="EMBL" id="BAAAXF010000022">
    <property type="protein sequence ID" value="GAA3496029.1"/>
    <property type="molecule type" value="Genomic_DNA"/>
</dbReference>
<accession>A0ABP6TMK8</accession>
<comment type="caution">
    <text evidence="3">The sequence shown here is derived from an EMBL/GenBank/DDBJ whole genome shotgun (WGS) entry which is preliminary data.</text>
</comment>
<keyword evidence="2" id="KW-0812">Transmembrane</keyword>
<evidence type="ECO:0000313" key="4">
    <source>
        <dbReference type="Proteomes" id="UP001501455"/>
    </source>
</evidence>
<feature type="compositionally biased region" description="Low complexity" evidence="1">
    <location>
        <begin position="86"/>
        <end position="118"/>
    </location>
</feature>
<feature type="transmembrane region" description="Helical" evidence="2">
    <location>
        <begin position="27"/>
        <end position="52"/>
    </location>
</feature>
<keyword evidence="2" id="KW-1133">Transmembrane helix</keyword>
<sequence>MTGEGAPRGRRARFAAWYRDQDSGVKAAVIGFAGAVVAALIGAAAALAVTLIGSGDGGDAAVPPTGASTPADAVAPGPVPEPPATGPGTAGTTDAPSSPVSAPSSPASAPSSPASVPSSPAPAPEPTPVPPAPQARERWSGTLVLDGSAGVRGWFLDPVPPGRAPVGDLAVREPGQVYGNALAAWGGSAPPSREQCAELLHTRPGQRQLDVRVGDRGCLRTEAGRIGVFEVTAVPDPDHLTVAVTVWQLPS</sequence>
<evidence type="ECO:0008006" key="5">
    <source>
        <dbReference type="Google" id="ProtNLM"/>
    </source>
</evidence>
<name>A0ABP6TMK8_9ACTN</name>
<proteinExistence type="predicted"/>
<keyword evidence="2" id="KW-0472">Membrane</keyword>
<evidence type="ECO:0000256" key="1">
    <source>
        <dbReference type="SAM" id="MobiDB-lite"/>
    </source>
</evidence>
<protein>
    <recommendedName>
        <fullName evidence="5">Serine/threonine protein kinase</fullName>
    </recommendedName>
</protein>
<reference evidence="4" key="1">
    <citation type="journal article" date="2019" name="Int. J. Syst. Evol. Microbiol.">
        <title>The Global Catalogue of Microorganisms (GCM) 10K type strain sequencing project: providing services to taxonomists for standard genome sequencing and annotation.</title>
        <authorList>
            <consortium name="The Broad Institute Genomics Platform"/>
            <consortium name="The Broad Institute Genome Sequencing Center for Infectious Disease"/>
            <person name="Wu L."/>
            <person name="Ma J."/>
        </authorList>
    </citation>
    <scope>NUCLEOTIDE SEQUENCE [LARGE SCALE GENOMIC DNA]</scope>
    <source>
        <strain evidence="4">JCM 4816</strain>
    </source>
</reference>
<evidence type="ECO:0000313" key="3">
    <source>
        <dbReference type="EMBL" id="GAA3496029.1"/>
    </source>
</evidence>
<feature type="region of interest" description="Disordered" evidence="1">
    <location>
        <begin position="62"/>
        <end position="135"/>
    </location>
</feature>